<protein>
    <submittedName>
        <fullName evidence="1">Fe-S-cluster containining protein</fullName>
    </submittedName>
</protein>
<keyword evidence="2" id="KW-1185">Reference proteome</keyword>
<gene>
    <name evidence="1" type="ORF">GGQ74_001391</name>
</gene>
<dbReference type="Proteomes" id="UP000580856">
    <property type="component" value="Unassembled WGS sequence"/>
</dbReference>
<sequence length="247" mass="27889">MDGKARLFLTREEAVEAIRIDFEQYAPQLGLFASLYPLVADGAASVGQRDGVKGISITRTNGGRDFIPGDEAGQRIWDALCRAKLDLAELARVCGKVFWGPTEVGPECPGGERGIWLETGVERFRCRRCGTCCFTLDFRCECTQDDLARWKANGREDIMEWVGDVFVDGQWLRNRLWVRPGTHLPVEYCPWMVQRPDGGYSCGIQDVKPDVCRDYPGSVKHGALTGCNFFADEQRCYREMDKIREES</sequence>
<dbReference type="AlphaFoldDB" id="A0A846QHS3"/>
<evidence type="ECO:0000313" key="1">
    <source>
        <dbReference type="EMBL" id="NJB67751.1"/>
    </source>
</evidence>
<proteinExistence type="predicted"/>
<evidence type="ECO:0000313" key="2">
    <source>
        <dbReference type="Proteomes" id="UP000580856"/>
    </source>
</evidence>
<dbReference type="RefSeq" id="WP_167940781.1">
    <property type="nucleotide sequence ID" value="NZ_JAATJA010000001.1"/>
</dbReference>
<name>A0A846QHS3_9BACT</name>
<comment type="caution">
    <text evidence="1">The sequence shown here is derived from an EMBL/GenBank/DDBJ whole genome shotgun (WGS) entry which is preliminary data.</text>
</comment>
<reference evidence="1 2" key="1">
    <citation type="submission" date="2020-03" db="EMBL/GenBank/DDBJ databases">
        <title>Genomic Encyclopedia of Type Strains, Phase IV (KMG-IV): sequencing the most valuable type-strain genomes for metagenomic binning, comparative biology and taxonomic classification.</title>
        <authorList>
            <person name="Goeker M."/>
        </authorList>
    </citation>
    <scope>NUCLEOTIDE SEQUENCE [LARGE SCALE GENOMIC DNA]</scope>
    <source>
        <strain evidence="1 2">DSM 24233</strain>
    </source>
</reference>
<organism evidence="1 2">
    <name type="scientific">Desulfobaculum xiamenense</name>
    <dbReference type="NCBI Taxonomy" id="995050"/>
    <lineage>
        <taxon>Bacteria</taxon>
        <taxon>Pseudomonadati</taxon>
        <taxon>Thermodesulfobacteriota</taxon>
        <taxon>Desulfovibrionia</taxon>
        <taxon>Desulfovibrionales</taxon>
        <taxon>Desulfovibrionaceae</taxon>
        <taxon>Desulfobaculum</taxon>
    </lineage>
</organism>
<accession>A0A846QHS3</accession>
<dbReference type="EMBL" id="JAATJA010000001">
    <property type="protein sequence ID" value="NJB67751.1"/>
    <property type="molecule type" value="Genomic_DNA"/>
</dbReference>